<dbReference type="PANTHER" id="PTHR12537:SF13">
    <property type="entry name" value="PUMILIO HOMOLOGY DOMAIN FAMILY MEMBER 4"/>
    <property type="match status" value="1"/>
</dbReference>
<feature type="repeat" description="Pumilio" evidence="4">
    <location>
        <begin position="711"/>
        <end position="746"/>
    </location>
</feature>
<dbReference type="SMART" id="SM00025">
    <property type="entry name" value="Pumilio"/>
    <property type="match status" value="8"/>
</dbReference>
<accession>A0A3S3MEP0</accession>
<feature type="region of interest" description="Disordered" evidence="5">
    <location>
        <begin position="30"/>
        <end position="63"/>
    </location>
</feature>
<keyword evidence="1" id="KW-0677">Repeat</keyword>
<dbReference type="OrthoDB" id="668540at2759"/>
<feature type="repeat" description="Pumilio" evidence="4">
    <location>
        <begin position="566"/>
        <end position="602"/>
    </location>
</feature>
<evidence type="ECO:0000256" key="5">
    <source>
        <dbReference type="SAM" id="MobiDB-lite"/>
    </source>
</evidence>
<feature type="repeat" description="Pumilio" evidence="4">
    <location>
        <begin position="527"/>
        <end position="563"/>
    </location>
</feature>
<dbReference type="EMBL" id="QPKB01000003">
    <property type="protein sequence ID" value="RWR78478.1"/>
    <property type="molecule type" value="Genomic_DNA"/>
</dbReference>
<comment type="caution">
    <text evidence="7">The sequence shown here is derived from an EMBL/GenBank/DDBJ whole genome shotgun (WGS) entry which is preliminary data.</text>
</comment>
<feature type="compositionally biased region" description="Basic residues" evidence="5">
    <location>
        <begin position="39"/>
        <end position="60"/>
    </location>
</feature>
<dbReference type="GO" id="GO:0003729">
    <property type="term" value="F:mRNA binding"/>
    <property type="evidence" value="ECO:0007669"/>
    <property type="project" value="TreeGrafter"/>
</dbReference>
<keyword evidence="8" id="KW-1185">Reference proteome</keyword>
<evidence type="ECO:0000256" key="3">
    <source>
        <dbReference type="ARBA" id="ARBA00058490"/>
    </source>
</evidence>
<feature type="domain" description="PUM-HD" evidence="6">
    <location>
        <begin position="467"/>
        <end position="814"/>
    </location>
</feature>
<dbReference type="SUPFAM" id="SSF48371">
    <property type="entry name" value="ARM repeat"/>
    <property type="match status" value="1"/>
</dbReference>
<feature type="repeat" description="Pumilio" evidence="4">
    <location>
        <begin position="675"/>
        <end position="710"/>
    </location>
</feature>
<dbReference type="Gene3D" id="1.25.10.10">
    <property type="entry name" value="Leucine-rich Repeat Variant"/>
    <property type="match status" value="1"/>
</dbReference>
<evidence type="ECO:0000256" key="2">
    <source>
        <dbReference type="ARBA" id="ARBA00022845"/>
    </source>
</evidence>
<dbReference type="AlphaFoldDB" id="A0A3S3MEP0"/>
<feature type="repeat" description="Pumilio" evidence="4">
    <location>
        <begin position="603"/>
        <end position="638"/>
    </location>
</feature>
<dbReference type="InterPro" id="IPR033133">
    <property type="entry name" value="PUM-HD"/>
</dbReference>
<dbReference type="CDD" id="cd07920">
    <property type="entry name" value="Pumilio"/>
    <property type="match status" value="1"/>
</dbReference>
<evidence type="ECO:0000313" key="8">
    <source>
        <dbReference type="Proteomes" id="UP000283530"/>
    </source>
</evidence>
<evidence type="ECO:0000256" key="4">
    <source>
        <dbReference type="PROSITE-ProRule" id="PRU00317"/>
    </source>
</evidence>
<dbReference type="PROSITE" id="PS50303">
    <property type="entry name" value="PUM_HD"/>
    <property type="match status" value="1"/>
</dbReference>
<feature type="repeat" description="Pumilio" evidence="4">
    <location>
        <begin position="491"/>
        <end position="526"/>
    </location>
</feature>
<evidence type="ECO:0000259" key="6">
    <source>
        <dbReference type="PROSITE" id="PS50303"/>
    </source>
</evidence>
<dbReference type="GO" id="GO:0006417">
    <property type="term" value="P:regulation of translation"/>
    <property type="evidence" value="ECO:0007669"/>
    <property type="project" value="UniProtKB-KW"/>
</dbReference>
<dbReference type="PROSITE" id="PS50302">
    <property type="entry name" value="PUM"/>
    <property type="match status" value="6"/>
</dbReference>
<gene>
    <name evidence="7" type="ORF">CKAN_00701300</name>
</gene>
<comment type="function">
    <text evidence="3">Sequence-specific RNA-binding protein that regulates translation and mRNA stability by binding the 3'-UTR of target mRNAs.</text>
</comment>
<dbReference type="InterPro" id="IPR016024">
    <property type="entry name" value="ARM-type_fold"/>
</dbReference>
<evidence type="ECO:0000256" key="1">
    <source>
        <dbReference type="ARBA" id="ARBA00022737"/>
    </source>
</evidence>
<protein>
    <submittedName>
        <fullName evidence="7">Putative pumilio 7, chloroplastic</fullName>
    </submittedName>
</protein>
<dbReference type="FunFam" id="1.25.10.10:FF:000237">
    <property type="entry name" value="Pumilio homolog 9"/>
    <property type="match status" value="1"/>
</dbReference>
<dbReference type="InterPro" id="IPR011989">
    <property type="entry name" value="ARM-like"/>
</dbReference>
<name>A0A3S3MEP0_9MAGN</name>
<proteinExistence type="predicted"/>
<dbReference type="Pfam" id="PF00806">
    <property type="entry name" value="PUF"/>
    <property type="match status" value="8"/>
</dbReference>
<keyword evidence="2" id="KW-0810">Translation regulation</keyword>
<dbReference type="GO" id="GO:0005737">
    <property type="term" value="C:cytoplasm"/>
    <property type="evidence" value="ECO:0007669"/>
    <property type="project" value="TreeGrafter"/>
</dbReference>
<evidence type="ECO:0000313" key="7">
    <source>
        <dbReference type="EMBL" id="RWR78478.1"/>
    </source>
</evidence>
<sequence>MKLDKEDDEELKMLLDEIPHATSIPLHHPHEQEQQEHPNHHHHHHFCQQHPHHQYGHHHSHDAYGVYMNSGHGLSPSPIQMNFGTYDEDPSRYRGVVCPSPVSGVSLQSEGSSSSSLSGCDGSLSPPSIKYQMHPRTHHQYRFLFGGESELINSPVGKNVNGRMMDELGLSNKLWNMRVREEDEDAMRFENLVSPRGLSDEYGSQFNGWPSVGANQGNVVTDNPFEHGRNGFSNDFGLLRWLDVPNSAVFDEERKLLMSRLLQQRHVGNLSGLGSTQQCNNGNFSGSRLLPNRWNNPFPSAHQHTNLMNLSRNHACKSNEGLSNRLFAEAGYERNCYNSRVQVPNILPSMSRTSVTDLSFLAQQKGIESDSNWVDLKLQHSPHATHPKVAADVGNLTRNSLSNGCAPQSPPFIRCGANLEAFFSEDSLIIQGKDLNHDISREHKRCPHNSMNRGYPTEKNREMDLQLNSTERSPRMHAPPLLPLEYNSLGEIEGYIYYIAKDQHGCRFLQRKFDEGTLQDVQMIFNEIIDHAIELMMNPFGNYLMQKLLDVCTEEQRMQLILVVTEIPGELVKISLNMHGTRAVQKLIDTLKIQRQISLVVSALKPGFLDLIKDLNGNHVVQRCLQCLSNEDNKFIFDAAAKYCVDIATHRHGCCVLQRCIFYSTGEFRKNLVAEISANGLLLAQDDFGNYVVQYILKLKIPFATANFISQFEGNYVHLSTQKFSSNVVEKCLEVFGEEPRSRIIHELLSSSRFEQLLQDPFANYVIQCALSVSKVSSSICLTILLTLLNKDKALFITHWLKPFDLMQQFCEPAPIVSGSSHMPFRRSNVHPLSGKNSAVLQN</sequence>
<organism evidence="7 8">
    <name type="scientific">Cinnamomum micranthum f. kanehirae</name>
    <dbReference type="NCBI Taxonomy" id="337451"/>
    <lineage>
        <taxon>Eukaryota</taxon>
        <taxon>Viridiplantae</taxon>
        <taxon>Streptophyta</taxon>
        <taxon>Embryophyta</taxon>
        <taxon>Tracheophyta</taxon>
        <taxon>Spermatophyta</taxon>
        <taxon>Magnoliopsida</taxon>
        <taxon>Magnoliidae</taxon>
        <taxon>Laurales</taxon>
        <taxon>Lauraceae</taxon>
        <taxon>Cinnamomum</taxon>
    </lineage>
</organism>
<dbReference type="STRING" id="337451.A0A3S3MEP0"/>
<dbReference type="InterPro" id="IPR001313">
    <property type="entry name" value="Pumilio_RNA-bd_rpt"/>
</dbReference>
<dbReference type="PANTHER" id="PTHR12537">
    <property type="entry name" value="RNA BINDING PROTEIN PUMILIO-RELATED"/>
    <property type="match status" value="1"/>
</dbReference>
<dbReference type="InterPro" id="IPR033712">
    <property type="entry name" value="Pumilio_RNA-bd"/>
</dbReference>
<dbReference type="Proteomes" id="UP000283530">
    <property type="component" value="Unassembled WGS sequence"/>
</dbReference>
<reference evidence="7 8" key="1">
    <citation type="journal article" date="2019" name="Nat. Plants">
        <title>Stout camphor tree genome fills gaps in understanding of flowering plant genome evolution.</title>
        <authorList>
            <person name="Chaw S.M."/>
            <person name="Liu Y.C."/>
            <person name="Wu Y.W."/>
            <person name="Wang H.Y."/>
            <person name="Lin C.I."/>
            <person name="Wu C.S."/>
            <person name="Ke H.M."/>
            <person name="Chang L.Y."/>
            <person name="Hsu C.Y."/>
            <person name="Yang H.T."/>
            <person name="Sudianto E."/>
            <person name="Hsu M.H."/>
            <person name="Wu K.P."/>
            <person name="Wang L.N."/>
            <person name="Leebens-Mack J.H."/>
            <person name="Tsai I.J."/>
        </authorList>
    </citation>
    <scope>NUCLEOTIDE SEQUENCE [LARGE SCALE GENOMIC DNA]</scope>
    <source>
        <strain evidence="8">cv. Chaw 1501</strain>
        <tissue evidence="7">Young leaves</tissue>
    </source>
</reference>